<organism evidence="7 8">
    <name type="scientific">Lusitaniella coriacea LEGE 07157</name>
    <dbReference type="NCBI Taxonomy" id="945747"/>
    <lineage>
        <taxon>Bacteria</taxon>
        <taxon>Bacillati</taxon>
        <taxon>Cyanobacteriota</taxon>
        <taxon>Cyanophyceae</taxon>
        <taxon>Spirulinales</taxon>
        <taxon>Lusitaniellaceae</taxon>
        <taxon>Lusitaniella</taxon>
    </lineage>
</organism>
<dbReference type="InterPro" id="IPR029016">
    <property type="entry name" value="GAF-like_dom_sf"/>
</dbReference>
<dbReference type="PANTHER" id="PTHR34824:SF1">
    <property type="entry name" value="HEAT-INDUCIBLE TRANSCRIPTION REPRESSOR HRCA"/>
    <property type="match status" value="1"/>
</dbReference>
<keyword evidence="1 5" id="KW-0678">Repressor</keyword>
<dbReference type="Proteomes" id="UP000654482">
    <property type="component" value="Unassembled WGS sequence"/>
</dbReference>
<keyword evidence="3 5" id="KW-0346">Stress response</keyword>
<dbReference type="Pfam" id="PF01628">
    <property type="entry name" value="HrcA"/>
    <property type="match status" value="1"/>
</dbReference>
<evidence type="ECO:0000256" key="3">
    <source>
        <dbReference type="ARBA" id="ARBA00023016"/>
    </source>
</evidence>
<dbReference type="InterPro" id="IPR036390">
    <property type="entry name" value="WH_DNA-bd_sf"/>
</dbReference>
<dbReference type="GO" id="GO:0003677">
    <property type="term" value="F:DNA binding"/>
    <property type="evidence" value="ECO:0007669"/>
    <property type="project" value="InterPro"/>
</dbReference>
<dbReference type="HAMAP" id="MF_00081">
    <property type="entry name" value="HrcA"/>
    <property type="match status" value="1"/>
</dbReference>
<evidence type="ECO:0000256" key="4">
    <source>
        <dbReference type="ARBA" id="ARBA00023163"/>
    </source>
</evidence>
<dbReference type="PANTHER" id="PTHR34824">
    <property type="entry name" value="HEAT-INDUCIBLE TRANSCRIPTION REPRESSOR HRCA"/>
    <property type="match status" value="1"/>
</dbReference>
<dbReference type="GO" id="GO:0045892">
    <property type="term" value="P:negative regulation of DNA-templated transcription"/>
    <property type="evidence" value="ECO:0007669"/>
    <property type="project" value="UniProtKB-UniRule"/>
</dbReference>
<evidence type="ECO:0000259" key="6">
    <source>
        <dbReference type="Pfam" id="PF01628"/>
    </source>
</evidence>
<comment type="function">
    <text evidence="5">Negative regulator of class I heat shock genes (grpE-dnaK-dnaJ and groELS operons). Prevents heat-shock induction of these operons.</text>
</comment>
<dbReference type="Gene3D" id="1.10.10.10">
    <property type="entry name" value="Winged helix-like DNA-binding domain superfamily/Winged helix DNA-binding domain"/>
    <property type="match status" value="1"/>
</dbReference>
<dbReference type="EMBL" id="JADEWZ010000010">
    <property type="protein sequence ID" value="MBE9115978.1"/>
    <property type="molecule type" value="Genomic_DNA"/>
</dbReference>
<keyword evidence="8" id="KW-1185">Reference proteome</keyword>
<evidence type="ECO:0000313" key="7">
    <source>
        <dbReference type="EMBL" id="MBE9115978.1"/>
    </source>
</evidence>
<feature type="domain" description="Heat-inducible transcription repressor HrcA C-terminal" evidence="6">
    <location>
        <begin position="110"/>
        <end position="343"/>
    </location>
</feature>
<dbReference type="InterPro" id="IPR021153">
    <property type="entry name" value="HrcA_C"/>
</dbReference>
<dbReference type="InterPro" id="IPR023120">
    <property type="entry name" value="WHTH_transcript_rep_HrcA_IDD"/>
</dbReference>
<dbReference type="AlphaFoldDB" id="A0A8J7ITP1"/>
<dbReference type="NCBIfam" id="TIGR00331">
    <property type="entry name" value="hrcA"/>
    <property type="match status" value="1"/>
</dbReference>
<dbReference type="SUPFAM" id="SSF46785">
    <property type="entry name" value="Winged helix' DNA-binding domain"/>
    <property type="match status" value="1"/>
</dbReference>
<gene>
    <name evidence="5 7" type="primary">hrcA</name>
    <name evidence="7" type="ORF">IQ249_08740</name>
</gene>
<comment type="similarity">
    <text evidence="5">Belongs to the HrcA family.</text>
</comment>
<dbReference type="SUPFAM" id="SSF55781">
    <property type="entry name" value="GAF domain-like"/>
    <property type="match status" value="1"/>
</dbReference>
<accession>A0A8J7ITP1</accession>
<sequence length="358" mass="40693">MSLEYPLSERHHNILRATVRHYIATAEPVGSKTLAEEYDFKVSSATIRNAMGRLEKIGLLYQPHISAGRIPSDSGYRIYVDRLMTPNEAWGRQLEELYTQELDWGNYEIETLVQRAAQILATLSGHIALITLPQNANNTLHHLQLIQLNAKQAMLIIVMDSYQTQSVLVELPLLLENESDRELVEEELQILSNFLNHKLRGRSLSTLAQLNWGELDRDFQHYTDFLRLLLKEISRRTQLPSSTPIAIRGISEVLRQPEFSQLQQVQMLLHLLEEEQNQLLPSIFEIPEVETPADRVRIRIGAENQLEPLNICTLIAANYHQGDIPVGSIGIIGPTRMFYENAIALVEAAADYLSEALS</sequence>
<keyword evidence="4 5" id="KW-0804">Transcription</keyword>
<proteinExistence type="inferred from homology"/>
<evidence type="ECO:0000256" key="5">
    <source>
        <dbReference type="HAMAP-Rule" id="MF_00081"/>
    </source>
</evidence>
<protein>
    <recommendedName>
        <fullName evidence="5">Heat-inducible transcription repressor HrcA</fullName>
    </recommendedName>
</protein>
<reference evidence="7" key="1">
    <citation type="submission" date="2020-10" db="EMBL/GenBank/DDBJ databases">
        <authorList>
            <person name="Castelo-Branco R."/>
            <person name="Eusebio N."/>
            <person name="Adriana R."/>
            <person name="Vieira A."/>
            <person name="Brugerolle De Fraissinette N."/>
            <person name="Rezende De Castro R."/>
            <person name="Schneider M.P."/>
            <person name="Vasconcelos V."/>
            <person name="Leao P.N."/>
        </authorList>
    </citation>
    <scope>NUCLEOTIDE SEQUENCE</scope>
    <source>
        <strain evidence="7">LEGE 07157</strain>
    </source>
</reference>
<evidence type="ECO:0000256" key="2">
    <source>
        <dbReference type="ARBA" id="ARBA00023015"/>
    </source>
</evidence>
<dbReference type="Gene3D" id="3.30.390.60">
    <property type="entry name" value="Heat-inducible transcription repressor hrca homolog, domain 3"/>
    <property type="match status" value="1"/>
</dbReference>
<dbReference type="RefSeq" id="WP_194029066.1">
    <property type="nucleotide sequence ID" value="NZ_JADEWZ010000010.1"/>
</dbReference>
<evidence type="ECO:0000313" key="8">
    <source>
        <dbReference type="Proteomes" id="UP000654482"/>
    </source>
</evidence>
<dbReference type="PIRSF" id="PIRSF005485">
    <property type="entry name" value="HrcA"/>
    <property type="match status" value="1"/>
</dbReference>
<dbReference type="Gene3D" id="3.30.450.40">
    <property type="match status" value="1"/>
</dbReference>
<dbReference type="InterPro" id="IPR002571">
    <property type="entry name" value="HrcA"/>
</dbReference>
<name>A0A8J7ITP1_9CYAN</name>
<comment type="caution">
    <text evidence="7">The sequence shown here is derived from an EMBL/GenBank/DDBJ whole genome shotgun (WGS) entry which is preliminary data.</text>
</comment>
<evidence type="ECO:0000256" key="1">
    <source>
        <dbReference type="ARBA" id="ARBA00022491"/>
    </source>
</evidence>
<dbReference type="InterPro" id="IPR036388">
    <property type="entry name" value="WH-like_DNA-bd_sf"/>
</dbReference>
<keyword evidence="2 5" id="KW-0805">Transcription regulation</keyword>